<sequence>MFSAVSNLGAGGTEDIVLSDTANGVLYGCFAIMGLFAGGVTNLLGPRITLFLGTLGYTLYIGALWCFETQGTRWFVIFAGAVLGITAALLWSAQGAIMMSYPLEKDKGKAFGVFWAIFQFGSFIGAVIALAINIRSGGLSAVSTGTYTAIIIITFIGMASVLLLIPPESVVRADGTLVKIQKSTSPREEIRSFFKLFTDWRMLALTPMFFASNYFYAYQGAVNAFYFDGPTRAVNATLEGAGAIIGALIIGFCVLDVPGVRRRNRGWLGLAFVSVCTIVIWSCALSWQVGFTRSTPKPFLNYKDSRFSAKGTLYFFFYFGDATYQALAYWIMGAITNDPFKLARYAGFYKAIQSAANAGSFGMDAVATPFLNEHLASWCLMLVSLPLAGLVIYHVHDTSYQDEKTVYVDDAKAEKVEEGGAEAGAATPDEKEPVE</sequence>
<protein>
    <submittedName>
        <fullName evidence="1">Major facilitator superfamily domain-containing protein</fullName>
    </submittedName>
</protein>
<name>A0ACB8QAI2_9AGAM</name>
<evidence type="ECO:0000313" key="1">
    <source>
        <dbReference type="EMBL" id="KAI0028712.1"/>
    </source>
</evidence>
<gene>
    <name evidence="1" type="ORF">K488DRAFT_57940</name>
</gene>
<dbReference type="Proteomes" id="UP000814128">
    <property type="component" value="Unassembled WGS sequence"/>
</dbReference>
<comment type="caution">
    <text evidence="1">The sequence shown here is derived from an EMBL/GenBank/DDBJ whole genome shotgun (WGS) entry which is preliminary data.</text>
</comment>
<proteinExistence type="predicted"/>
<reference evidence="1" key="2">
    <citation type="journal article" date="2022" name="New Phytol.">
        <title>Evolutionary transition to the ectomycorrhizal habit in the genomes of a hyperdiverse lineage of mushroom-forming fungi.</title>
        <authorList>
            <person name="Looney B."/>
            <person name="Miyauchi S."/>
            <person name="Morin E."/>
            <person name="Drula E."/>
            <person name="Courty P.E."/>
            <person name="Kohler A."/>
            <person name="Kuo A."/>
            <person name="LaButti K."/>
            <person name="Pangilinan J."/>
            <person name="Lipzen A."/>
            <person name="Riley R."/>
            <person name="Andreopoulos W."/>
            <person name="He G."/>
            <person name="Johnson J."/>
            <person name="Nolan M."/>
            <person name="Tritt A."/>
            <person name="Barry K.W."/>
            <person name="Grigoriev I.V."/>
            <person name="Nagy L.G."/>
            <person name="Hibbett D."/>
            <person name="Henrissat B."/>
            <person name="Matheny P.B."/>
            <person name="Labbe J."/>
            <person name="Martin F.M."/>
        </authorList>
    </citation>
    <scope>NUCLEOTIDE SEQUENCE</scope>
    <source>
        <strain evidence="1">EC-137</strain>
    </source>
</reference>
<organism evidence="1 2">
    <name type="scientific">Vararia minispora EC-137</name>
    <dbReference type="NCBI Taxonomy" id="1314806"/>
    <lineage>
        <taxon>Eukaryota</taxon>
        <taxon>Fungi</taxon>
        <taxon>Dikarya</taxon>
        <taxon>Basidiomycota</taxon>
        <taxon>Agaricomycotina</taxon>
        <taxon>Agaricomycetes</taxon>
        <taxon>Russulales</taxon>
        <taxon>Lachnocladiaceae</taxon>
        <taxon>Vararia</taxon>
    </lineage>
</organism>
<evidence type="ECO:0000313" key="2">
    <source>
        <dbReference type="Proteomes" id="UP000814128"/>
    </source>
</evidence>
<dbReference type="EMBL" id="MU273729">
    <property type="protein sequence ID" value="KAI0028712.1"/>
    <property type="molecule type" value="Genomic_DNA"/>
</dbReference>
<reference evidence="1" key="1">
    <citation type="submission" date="2021-02" db="EMBL/GenBank/DDBJ databases">
        <authorList>
            <consortium name="DOE Joint Genome Institute"/>
            <person name="Ahrendt S."/>
            <person name="Looney B.P."/>
            <person name="Miyauchi S."/>
            <person name="Morin E."/>
            <person name="Drula E."/>
            <person name="Courty P.E."/>
            <person name="Chicoki N."/>
            <person name="Fauchery L."/>
            <person name="Kohler A."/>
            <person name="Kuo A."/>
            <person name="Labutti K."/>
            <person name="Pangilinan J."/>
            <person name="Lipzen A."/>
            <person name="Riley R."/>
            <person name="Andreopoulos W."/>
            <person name="He G."/>
            <person name="Johnson J."/>
            <person name="Barry K.W."/>
            <person name="Grigoriev I.V."/>
            <person name="Nagy L."/>
            <person name="Hibbett D."/>
            <person name="Henrissat B."/>
            <person name="Matheny P.B."/>
            <person name="Labbe J."/>
            <person name="Martin F."/>
        </authorList>
    </citation>
    <scope>NUCLEOTIDE SEQUENCE</scope>
    <source>
        <strain evidence="1">EC-137</strain>
    </source>
</reference>
<accession>A0ACB8QAI2</accession>
<keyword evidence="2" id="KW-1185">Reference proteome</keyword>